<protein>
    <submittedName>
        <fullName evidence="1">Uncharacterized protein</fullName>
    </submittedName>
</protein>
<evidence type="ECO:0000313" key="2">
    <source>
        <dbReference type="Proteomes" id="UP001152523"/>
    </source>
</evidence>
<organism evidence="1 2">
    <name type="scientific">Cuscuta epithymum</name>
    <dbReference type="NCBI Taxonomy" id="186058"/>
    <lineage>
        <taxon>Eukaryota</taxon>
        <taxon>Viridiplantae</taxon>
        <taxon>Streptophyta</taxon>
        <taxon>Embryophyta</taxon>
        <taxon>Tracheophyta</taxon>
        <taxon>Spermatophyta</taxon>
        <taxon>Magnoliopsida</taxon>
        <taxon>eudicotyledons</taxon>
        <taxon>Gunneridae</taxon>
        <taxon>Pentapetalae</taxon>
        <taxon>asterids</taxon>
        <taxon>lamiids</taxon>
        <taxon>Solanales</taxon>
        <taxon>Convolvulaceae</taxon>
        <taxon>Cuscuteae</taxon>
        <taxon>Cuscuta</taxon>
        <taxon>Cuscuta subgen. Cuscuta</taxon>
    </lineage>
</organism>
<comment type="caution">
    <text evidence="1">The sequence shown here is derived from an EMBL/GenBank/DDBJ whole genome shotgun (WGS) entry which is preliminary data.</text>
</comment>
<proteinExistence type="predicted"/>
<accession>A0AAV0BYD8</accession>
<name>A0AAV0BYD8_9ASTE</name>
<keyword evidence="2" id="KW-1185">Reference proteome</keyword>
<dbReference type="AlphaFoldDB" id="A0AAV0BYD8"/>
<evidence type="ECO:0000313" key="1">
    <source>
        <dbReference type="EMBL" id="CAH9050898.1"/>
    </source>
</evidence>
<dbReference type="Proteomes" id="UP001152523">
    <property type="component" value="Unassembled WGS sequence"/>
</dbReference>
<dbReference type="EMBL" id="CAMAPF010000003">
    <property type="protein sequence ID" value="CAH9050898.1"/>
    <property type="molecule type" value="Genomic_DNA"/>
</dbReference>
<reference evidence="1" key="1">
    <citation type="submission" date="2022-07" db="EMBL/GenBank/DDBJ databases">
        <authorList>
            <person name="Macas J."/>
            <person name="Novak P."/>
            <person name="Neumann P."/>
        </authorList>
    </citation>
    <scope>NUCLEOTIDE SEQUENCE</scope>
</reference>
<gene>
    <name evidence="1" type="ORF">CEPIT_LOCUS137</name>
</gene>
<sequence>MLEFEVKLPSSAIDQAPRDLVSNVESNRAWDLLTPCYEGDSNNDFSISGLLFQADIENHVLVEKFMVLNIAEVPLCSEAVLKSDSSIATIKDYFQNTMTNGVDSLSHFLISEFEKILASFLGDRDTRAMKLDDVEKTSNGILEDNNTIKGNKPSVGDECVFVDHIYSYSADEFLGHASKSEKRPPISSMEDLWDSDTNQDVCNKATLATWDNYLPTLNLNTQIKLYRKKHQRSHIMRTRSQSRMDLFCLE</sequence>